<feature type="transmembrane region" description="Helical" evidence="2">
    <location>
        <begin position="117"/>
        <end position="138"/>
    </location>
</feature>
<proteinExistence type="predicted"/>
<keyword evidence="2" id="KW-1133">Transmembrane helix</keyword>
<feature type="transmembrane region" description="Helical" evidence="2">
    <location>
        <begin position="45"/>
        <end position="66"/>
    </location>
</feature>
<keyword evidence="4" id="KW-1185">Reference proteome</keyword>
<feature type="transmembrane region" description="Helical" evidence="2">
    <location>
        <begin position="72"/>
        <end position="94"/>
    </location>
</feature>
<dbReference type="Proteomes" id="UP000694255">
    <property type="component" value="Unassembled WGS sequence"/>
</dbReference>
<evidence type="ECO:0008006" key="5">
    <source>
        <dbReference type="Google" id="ProtNLM"/>
    </source>
</evidence>
<dbReference type="GeneID" id="73470822"/>
<feature type="compositionally biased region" description="Pro residues" evidence="1">
    <location>
        <begin position="211"/>
        <end position="221"/>
    </location>
</feature>
<protein>
    <recommendedName>
        <fullName evidence="5">MARVEL domain-containing protein</fullName>
    </recommendedName>
</protein>
<evidence type="ECO:0000256" key="2">
    <source>
        <dbReference type="SAM" id="Phobius"/>
    </source>
</evidence>
<gene>
    <name evidence="3" type="ORF">J8A68_004022</name>
</gene>
<dbReference type="EMBL" id="JAGSYN010000178">
    <property type="protein sequence ID" value="KAG7662491.1"/>
    <property type="molecule type" value="Genomic_DNA"/>
</dbReference>
<feature type="region of interest" description="Disordered" evidence="1">
    <location>
        <begin position="182"/>
        <end position="221"/>
    </location>
</feature>
<organism evidence="3 4">
    <name type="scientific">[Candida] subhashii</name>
    <dbReference type="NCBI Taxonomy" id="561895"/>
    <lineage>
        <taxon>Eukaryota</taxon>
        <taxon>Fungi</taxon>
        <taxon>Dikarya</taxon>
        <taxon>Ascomycota</taxon>
        <taxon>Saccharomycotina</taxon>
        <taxon>Pichiomycetes</taxon>
        <taxon>Debaryomycetaceae</taxon>
        <taxon>Spathaspora</taxon>
    </lineage>
</organism>
<name>A0A8J5UL13_9ASCO</name>
<dbReference type="RefSeq" id="XP_049262724.1">
    <property type="nucleotide sequence ID" value="XM_049407937.1"/>
</dbReference>
<sequence>MNYGNSPWPWPRILGMVLSLIVTITSIICFVFTRTSLLNGYIDDLGYPIYGCAGLSMIIAINYMIYQQSKTLIVLVLMIISLIFWLVMVIMFTIQNGTGCKIPPGQIFQDCGQMKELFICMIITLACLLIAMGNYIWYKILPMVKQGGFKALLPQQNRGGRVVYPPPPIHPQAAAGTSYPLQDYSYQQQPPPPPGYAYQPQPGNSYYSTAYPPPPPLPQKG</sequence>
<reference evidence="3 4" key="1">
    <citation type="journal article" date="2021" name="DNA Res.">
        <title>Genome analysis of Candida subhashii reveals its hybrid nature and dual mitochondrial genome conformations.</title>
        <authorList>
            <person name="Mixao V."/>
            <person name="Hegedusova E."/>
            <person name="Saus E."/>
            <person name="Pryszcz L.P."/>
            <person name="Cillingova A."/>
            <person name="Nosek J."/>
            <person name="Gabaldon T."/>
        </authorList>
    </citation>
    <scope>NUCLEOTIDE SEQUENCE [LARGE SCALE GENOMIC DNA]</scope>
    <source>
        <strain evidence="3 4">CBS 10753</strain>
    </source>
</reference>
<evidence type="ECO:0000313" key="3">
    <source>
        <dbReference type="EMBL" id="KAG7662491.1"/>
    </source>
</evidence>
<keyword evidence="2" id="KW-0472">Membrane</keyword>
<dbReference type="AlphaFoldDB" id="A0A8J5UL13"/>
<accession>A0A8J5UL13</accession>
<feature type="transmembrane region" description="Helical" evidence="2">
    <location>
        <begin position="12"/>
        <end position="33"/>
    </location>
</feature>
<keyword evidence="2" id="KW-0812">Transmembrane</keyword>
<comment type="caution">
    <text evidence="3">The sequence shown here is derived from an EMBL/GenBank/DDBJ whole genome shotgun (WGS) entry which is preliminary data.</text>
</comment>
<evidence type="ECO:0000313" key="4">
    <source>
        <dbReference type="Proteomes" id="UP000694255"/>
    </source>
</evidence>
<evidence type="ECO:0000256" key="1">
    <source>
        <dbReference type="SAM" id="MobiDB-lite"/>
    </source>
</evidence>